<feature type="region of interest" description="Disordered" evidence="1">
    <location>
        <begin position="83"/>
        <end position="106"/>
    </location>
</feature>
<feature type="compositionally biased region" description="Polar residues" evidence="1">
    <location>
        <begin position="87"/>
        <end position="99"/>
    </location>
</feature>
<dbReference type="KEGG" id="aluc:AKAW2_70473S"/>
<organism evidence="2 3">
    <name type="scientific">Aspergillus kawachii</name>
    <name type="common">White koji mold</name>
    <name type="synonym">Aspergillus awamori var. kawachi</name>
    <dbReference type="NCBI Taxonomy" id="1069201"/>
    <lineage>
        <taxon>Eukaryota</taxon>
        <taxon>Fungi</taxon>
        <taxon>Dikarya</taxon>
        <taxon>Ascomycota</taxon>
        <taxon>Pezizomycotina</taxon>
        <taxon>Eurotiomycetes</taxon>
        <taxon>Eurotiomycetidae</taxon>
        <taxon>Eurotiales</taxon>
        <taxon>Aspergillaceae</taxon>
        <taxon>Aspergillus</taxon>
        <taxon>Aspergillus subgen. Circumdati</taxon>
    </lineage>
</organism>
<sequence length="106" mass="12189">MHHVIMYQVIAAIRGYSSLSYRFSDPSKLLMESIIHGMSLPMDLALPSRGSMSDFFIRHGSYQTWQVGQLARRLLMQLRPSPLENDFQPTLSPKPLTSTYHKHDRA</sequence>
<reference evidence="2" key="2">
    <citation type="submission" date="2021-02" db="EMBL/GenBank/DDBJ databases">
        <title>Aspergillus luchuensis mut. kawachii IFO 4304 genome sequence.</title>
        <authorList>
            <person name="Mori K."/>
            <person name="Kadooka C."/>
            <person name="Goto M."/>
            <person name="Futagami T."/>
        </authorList>
    </citation>
    <scope>NUCLEOTIDE SEQUENCE</scope>
    <source>
        <strain evidence="2">IFO 4308</strain>
    </source>
</reference>
<reference evidence="2" key="1">
    <citation type="submission" date="2021-01" db="EMBL/GenBank/DDBJ databases">
        <authorList>
            <consortium name="Aspergillus luchuensis mut. kawachii IFO 4304 genome sequencing consortium"/>
            <person name="Kazuki M."/>
            <person name="Futagami T."/>
        </authorList>
    </citation>
    <scope>NUCLEOTIDE SEQUENCE</scope>
    <source>
        <strain evidence="2">IFO 4308</strain>
    </source>
</reference>
<dbReference type="Proteomes" id="UP000661280">
    <property type="component" value="Chromosome 7"/>
</dbReference>
<dbReference type="AlphaFoldDB" id="A0A7R8A3Z1"/>
<dbReference type="GeneID" id="64964916"/>
<dbReference type="EMBL" id="AP024431">
    <property type="protein sequence ID" value="BCS03595.1"/>
    <property type="molecule type" value="Genomic_DNA"/>
</dbReference>
<dbReference type="RefSeq" id="XP_041547357.1">
    <property type="nucleotide sequence ID" value="XM_041683059.1"/>
</dbReference>
<gene>
    <name evidence="2" type="ORF">AKAW2_70473S</name>
</gene>
<proteinExistence type="predicted"/>
<accession>A0A7R8A3Z1</accession>
<name>A0A7R8A3Z1_ASPKA</name>
<evidence type="ECO:0000313" key="3">
    <source>
        <dbReference type="Proteomes" id="UP000661280"/>
    </source>
</evidence>
<keyword evidence="3" id="KW-1185">Reference proteome</keyword>
<evidence type="ECO:0000313" key="2">
    <source>
        <dbReference type="EMBL" id="BCS03595.1"/>
    </source>
</evidence>
<protein>
    <submittedName>
        <fullName evidence="2">Uncharacterized protein</fullName>
    </submittedName>
</protein>
<evidence type="ECO:0000256" key="1">
    <source>
        <dbReference type="SAM" id="MobiDB-lite"/>
    </source>
</evidence>